<feature type="region of interest" description="Disordered" evidence="1">
    <location>
        <begin position="1"/>
        <end position="37"/>
    </location>
</feature>
<feature type="transmembrane region" description="Helical" evidence="2">
    <location>
        <begin position="85"/>
        <end position="103"/>
    </location>
</feature>
<keyword evidence="2" id="KW-0472">Membrane</keyword>
<keyword evidence="5" id="KW-1185">Reference proteome</keyword>
<sequence length="107" mass="11678">MSDDALAGEESEPATAVGVGDDEDVGDERSSDEGTDESRVRRYIDYVLLAGFLLLAGVAVVSLYLSASQVITDWIAPEFRSLFRTAFNLVVLLVVGVGISWQLRRLR</sequence>
<dbReference type="Proteomes" id="UP001596201">
    <property type="component" value="Unassembled WGS sequence"/>
</dbReference>
<protein>
    <recommendedName>
        <fullName evidence="3">DUF8060 domain-containing protein</fullName>
    </recommendedName>
</protein>
<feature type="domain" description="DUF8060" evidence="3">
    <location>
        <begin position="21"/>
        <end position="107"/>
    </location>
</feature>
<dbReference type="InterPro" id="IPR058373">
    <property type="entry name" value="DUF8060"/>
</dbReference>
<name>A0ABD5RA15_9EURY</name>
<evidence type="ECO:0000256" key="2">
    <source>
        <dbReference type="SAM" id="Phobius"/>
    </source>
</evidence>
<reference evidence="4 5" key="1">
    <citation type="journal article" date="2019" name="Int. J. Syst. Evol. Microbiol.">
        <title>The Global Catalogue of Microorganisms (GCM) 10K type strain sequencing project: providing services to taxonomists for standard genome sequencing and annotation.</title>
        <authorList>
            <consortium name="The Broad Institute Genomics Platform"/>
            <consortium name="The Broad Institute Genome Sequencing Center for Infectious Disease"/>
            <person name="Wu L."/>
            <person name="Ma J."/>
        </authorList>
    </citation>
    <scope>NUCLEOTIDE SEQUENCE [LARGE SCALE GENOMIC DNA]</scope>
    <source>
        <strain evidence="4 5">CGMCC 1.12237</strain>
    </source>
</reference>
<organism evidence="4 5">
    <name type="scientific">Salinirubrum litoreum</name>
    <dbReference type="NCBI Taxonomy" id="1126234"/>
    <lineage>
        <taxon>Archaea</taxon>
        <taxon>Methanobacteriati</taxon>
        <taxon>Methanobacteriota</taxon>
        <taxon>Stenosarchaea group</taxon>
        <taxon>Halobacteria</taxon>
        <taxon>Halobacteriales</taxon>
        <taxon>Haloferacaceae</taxon>
        <taxon>Salinirubrum</taxon>
    </lineage>
</organism>
<gene>
    <name evidence="4" type="ORF">ACFPJ5_07525</name>
</gene>
<feature type="compositionally biased region" description="Acidic residues" evidence="1">
    <location>
        <begin position="1"/>
        <end position="12"/>
    </location>
</feature>
<evidence type="ECO:0000313" key="5">
    <source>
        <dbReference type="Proteomes" id="UP001596201"/>
    </source>
</evidence>
<feature type="compositionally biased region" description="Basic and acidic residues" evidence="1">
    <location>
        <begin position="27"/>
        <end position="37"/>
    </location>
</feature>
<keyword evidence="2" id="KW-0812">Transmembrane</keyword>
<evidence type="ECO:0000313" key="4">
    <source>
        <dbReference type="EMBL" id="MFC5366788.1"/>
    </source>
</evidence>
<proteinExistence type="predicted"/>
<evidence type="ECO:0000256" key="1">
    <source>
        <dbReference type="SAM" id="MobiDB-lite"/>
    </source>
</evidence>
<feature type="transmembrane region" description="Helical" evidence="2">
    <location>
        <begin position="46"/>
        <end position="65"/>
    </location>
</feature>
<accession>A0ABD5RA15</accession>
<keyword evidence="2" id="KW-1133">Transmembrane helix</keyword>
<dbReference type="EMBL" id="JBHSKX010000001">
    <property type="protein sequence ID" value="MFC5366788.1"/>
    <property type="molecule type" value="Genomic_DNA"/>
</dbReference>
<dbReference type="RefSeq" id="WP_227227877.1">
    <property type="nucleotide sequence ID" value="NZ_JAJCVJ010000001.1"/>
</dbReference>
<dbReference type="Pfam" id="PF26256">
    <property type="entry name" value="DUF8060"/>
    <property type="match status" value="1"/>
</dbReference>
<comment type="caution">
    <text evidence="4">The sequence shown here is derived from an EMBL/GenBank/DDBJ whole genome shotgun (WGS) entry which is preliminary data.</text>
</comment>
<evidence type="ECO:0000259" key="3">
    <source>
        <dbReference type="Pfam" id="PF26256"/>
    </source>
</evidence>
<dbReference type="AlphaFoldDB" id="A0ABD5RA15"/>